<evidence type="ECO:0000313" key="3">
    <source>
        <dbReference type="Proteomes" id="UP000552709"/>
    </source>
</evidence>
<keyword evidence="3" id="KW-1185">Reference proteome</keyword>
<dbReference type="RefSeq" id="WP_184133697.1">
    <property type="nucleotide sequence ID" value="NZ_JACHFL010000008.1"/>
</dbReference>
<organism evidence="2 3">
    <name type="scientific">Deinococcus humi</name>
    <dbReference type="NCBI Taxonomy" id="662880"/>
    <lineage>
        <taxon>Bacteria</taxon>
        <taxon>Thermotogati</taxon>
        <taxon>Deinococcota</taxon>
        <taxon>Deinococci</taxon>
        <taxon>Deinococcales</taxon>
        <taxon>Deinococcaceae</taxon>
        <taxon>Deinococcus</taxon>
    </lineage>
</organism>
<evidence type="ECO:0000313" key="2">
    <source>
        <dbReference type="EMBL" id="MBB5363966.1"/>
    </source>
</evidence>
<dbReference type="Proteomes" id="UP000552709">
    <property type="component" value="Unassembled WGS sequence"/>
</dbReference>
<comment type="caution">
    <text evidence="2">The sequence shown here is derived from an EMBL/GenBank/DDBJ whole genome shotgun (WGS) entry which is preliminary data.</text>
</comment>
<protein>
    <submittedName>
        <fullName evidence="2">Uncharacterized protein</fullName>
    </submittedName>
</protein>
<accession>A0A7W8JVG6</accession>
<evidence type="ECO:0000256" key="1">
    <source>
        <dbReference type="SAM" id="MobiDB-lite"/>
    </source>
</evidence>
<gene>
    <name evidence="2" type="ORF">HNQ08_003073</name>
</gene>
<feature type="region of interest" description="Disordered" evidence="1">
    <location>
        <begin position="1"/>
        <end position="57"/>
    </location>
</feature>
<sequence>MSSSTSTPSAPVPGEAVAQDCEQRRHAPEAGGAALRGQVGGGHGEVDLPYPSRAEQV</sequence>
<reference evidence="2 3" key="1">
    <citation type="submission" date="2020-08" db="EMBL/GenBank/DDBJ databases">
        <title>Genomic Encyclopedia of Type Strains, Phase IV (KMG-IV): sequencing the most valuable type-strain genomes for metagenomic binning, comparative biology and taxonomic classification.</title>
        <authorList>
            <person name="Goeker M."/>
        </authorList>
    </citation>
    <scope>NUCLEOTIDE SEQUENCE [LARGE SCALE GENOMIC DNA]</scope>
    <source>
        <strain evidence="2 3">DSM 27939</strain>
    </source>
</reference>
<proteinExistence type="predicted"/>
<dbReference type="EMBL" id="JACHFL010000008">
    <property type="protein sequence ID" value="MBB5363966.1"/>
    <property type="molecule type" value="Genomic_DNA"/>
</dbReference>
<dbReference type="AlphaFoldDB" id="A0A7W8JVG6"/>
<name>A0A7W8JVG6_9DEIO</name>